<proteinExistence type="predicted"/>
<accession>D0SPH8</accession>
<sequence>MNFIEVQSMQTFRSKIDWWLWGIVIATTGLLLQFLWTMYIKGTMQEYPEHAVIYFLTIVVLWWPILNTRYVVTEHELTIHSMWFKWRINKKDIVELTSTHHLTSSPALSLDRLRIDYKKNGIATYILVSPKNKEAFCQAIQSVLTKK</sequence>
<protein>
    <recommendedName>
        <fullName evidence="2">Uncharacterized protein YyaB-like PH domain-containing protein</fullName>
    </recommendedName>
</protein>
<dbReference type="InterPro" id="IPR009589">
    <property type="entry name" value="PH_YyaB-like"/>
</dbReference>
<organism evidence="3 4">
    <name type="scientific">Acinetobacter junii SH205</name>
    <dbReference type="NCBI Taxonomy" id="575587"/>
    <lineage>
        <taxon>Bacteria</taxon>
        <taxon>Pseudomonadati</taxon>
        <taxon>Pseudomonadota</taxon>
        <taxon>Gammaproteobacteria</taxon>
        <taxon>Moraxellales</taxon>
        <taxon>Moraxellaceae</taxon>
        <taxon>Acinetobacter</taxon>
    </lineage>
</organism>
<evidence type="ECO:0000259" key="2">
    <source>
        <dbReference type="Pfam" id="PF06713"/>
    </source>
</evidence>
<evidence type="ECO:0000313" key="3">
    <source>
        <dbReference type="EMBL" id="EEY92102.1"/>
    </source>
</evidence>
<evidence type="ECO:0000256" key="1">
    <source>
        <dbReference type="SAM" id="Phobius"/>
    </source>
</evidence>
<dbReference type="EMBL" id="GG705013">
    <property type="protein sequence ID" value="EEY92102.1"/>
    <property type="molecule type" value="Genomic_DNA"/>
</dbReference>
<dbReference type="AlphaFoldDB" id="D0SPH8"/>
<dbReference type="GO" id="GO:0030153">
    <property type="term" value="P:bacteriocin immunity"/>
    <property type="evidence" value="ECO:0007669"/>
    <property type="project" value="InterPro"/>
</dbReference>
<name>D0SPH8_ACIJU</name>
<keyword evidence="1" id="KW-0812">Transmembrane</keyword>
<dbReference type="Pfam" id="PF06713">
    <property type="entry name" value="bPH_4"/>
    <property type="match status" value="1"/>
</dbReference>
<keyword evidence="1" id="KW-1133">Transmembrane helix</keyword>
<gene>
    <name evidence="3" type="ORF">HMPREF0026_02388</name>
</gene>
<feature type="domain" description="Uncharacterized protein YyaB-like PH" evidence="2">
    <location>
        <begin position="68"/>
        <end position="142"/>
    </location>
</feature>
<evidence type="ECO:0000313" key="4">
    <source>
        <dbReference type="Proteomes" id="UP000018442"/>
    </source>
</evidence>
<reference evidence="4" key="1">
    <citation type="journal article" date="2012" name="PLoS ONE">
        <title>The success of Acinetobacter species; genetic, metabolic and virulence attributes.</title>
        <authorList>
            <person name="Peleg A.Y."/>
            <person name="de Breij A."/>
            <person name="Adams M.D."/>
            <person name="Cerqueira G.M."/>
            <person name="Mocali S."/>
            <person name="Galardini M."/>
            <person name="Nibbering P.H."/>
            <person name="Earl A.M."/>
            <person name="Ward D.V."/>
            <person name="Paterson D.L."/>
            <person name="Seifert H."/>
            <person name="Dijkshoorn L."/>
        </authorList>
    </citation>
    <scope>NUCLEOTIDE SEQUENCE [LARGE SCALE GENOMIC DNA]</scope>
    <source>
        <strain evidence="4">SH205</strain>
    </source>
</reference>
<feature type="transmembrane region" description="Helical" evidence="1">
    <location>
        <begin position="18"/>
        <end position="39"/>
    </location>
</feature>
<feature type="transmembrane region" description="Helical" evidence="1">
    <location>
        <begin position="51"/>
        <end position="72"/>
    </location>
</feature>
<dbReference type="HOGENOM" id="CLU_129146_4_0_6"/>
<dbReference type="Proteomes" id="UP000018442">
    <property type="component" value="Unassembled WGS sequence"/>
</dbReference>
<keyword evidence="1" id="KW-0472">Membrane</keyword>